<sequence length="289" mass="32414">MIDSTSIIGRAPMGPFVVAERTDWIEPDASEFRFQETGCPFITNAFKTQQLSDLKGRVRSMDTFIPREQGDLLFSLVRHLKPLQTIEIGLANGISALHIARAIRENGCGHHWAIDPYQTTDWHGVALASLRQTGLDSLVSLDERPSHWAVPDLEEAGGRVQFAFVDGSHLLDYVMADFMMIDRILDVGGLIAFDDSDWPAVLHVIRFAVTNCEYEVFPTGVVIEPSPFRPRLLTKLARRLVHGSARLQRIVRRSFSIPDAERGIEGRCVVLRKTANDSRHALQGQPEDF</sequence>
<accession>A0ABY1PS47</accession>
<dbReference type="EMBL" id="FXUG01000001">
    <property type="protein sequence ID" value="SMP44116.1"/>
    <property type="molecule type" value="Genomic_DNA"/>
</dbReference>
<keyword evidence="2" id="KW-1185">Reference proteome</keyword>
<evidence type="ECO:0000313" key="1">
    <source>
        <dbReference type="EMBL" id="SMP44116.1"/>
    </source>
</evidence>
<dbReference type="SUPFAM" id="SSF53335">
    <property type="entry name" value="S-adenosyl-L-methionine-dependent methyltransferases"/>
    <property type="match status" value="1"/>
</dbReference>
<dbReference type="InterPro" id="IPR029063">
    <property type="entry name" value="SAM-dependent_MTases_sf"/>
</dbReference>
<organism evidence="1 2">
    <name type="scientific">Neorhodopirellula lusitana</name>
    <dbReference type="NCBI Taxonomy" id="445327"/>
    <lineage>
        <taxon>Bacteria</taxon>
        <taxon>Pseudomonadati</taxon>
        <taxon>Planctomycetota</taxon>
        <taxon>Planctomycetia</taxon>
        <taxon>Pirellulales</taxon>
        <taxon>Pirellulaceae</taxon>
        <taxon>Neorhodopirellula</taxon>
    </lineage>
</organism>
<dbReference type="RefSeq" id="WP_283431220.1">
    <property type="nucleotide sequence ID" value="NZ_FXUG01000001.1"/>
</dbReference>
<evidence type="ECO:0000313" key="2">
    <source>
        <dbReference type="Proteomes" id="UP001158067"/>
    </source>
</evidence>
<protein>
    <submittedName>
        <fullName evidence="1">Predicted O-methyltransferase YrrM</fullName>
    </submittedName>
</protein>
<dbReference type="Gene3D" id="3.40.50.150">
    <property type="entry name" value="Vaccinia Virus protein VP39"/>
    <property type="match status" value="1"/>
</dbReference>
<dbReference type="Pfam" id="PF13578">
    <property type="entry name" value="Methyltransf_24"/>
    <property type="match status" value="1"/>
</dbReference>
<comment type="caution">
    <text evidence="1">The sequence shown here is derived from an EMBL/GenBank/DDBJ whole genome shotgun (WGS) entry which is preliminary data.</text>
</comment>
<gene>
    <name evidence="1" type="ORF">SAMN06265222_1011081</name>
</gene>
<reference evidence="1 2" key="1">
    <citation type="submission" date="2017-05" db="EMBL/GenBank/DDBJ databases">
        <authorList>
            <person name="Varghese N."/>
            <person name="Submissions S."/>
        </authorList>
    </citation>
    <scope>NUCLEOTIDE SEQUENCE [LARGE SCALE GENOMIC DNA]</scope>
    <source>
        <strain evidence="1 2">DSM 25457</strain>
    </source>
</reference>
<proteinExistence type="predicted"/>
<dbReference type="Proteomes" id="UP001158067">
    <property type="component" value="Unassembled WGS sequence"/>
</dbReference>
<name>A0ABY1PS47_9BACT</name>